<dbReference type="Gene3D" id="3.40.50.2000">
    <property type="entry name" value="Glycogen Phosphorylase B"/>
    <property type="match status" value="2"/>
</dbReference>
<dbReference type="SUPFAM" id="SSF53756">
    <property type="entry name" value="UDP-Glycosyltransferase/glycogen phosphorylase"/>
    <property type="match status" value="1"/>
</dbReference>
<organism evidence="3 4">
    <name type="scientific">Candidatus Uhrbacteria bacterium RIFCSPLOWO2_01_FULL_47_24</name>
    <dbReference type="NCBI Taxonomy" id="1802401"/>
    <lineage>
        <taxon>Bacteria</taxon>
        <taxon>Candidatus Uhriibacteriota</taxon>
    </lineage>
</organism>
<dbReference type="AlphaFoldDB" id="A0A1F7URI4"/>
<comment type="caution">
    <text evidence="3">The sequence shown here is derived from an EMBL/GenBank/DDBJ whole genome shotgun (WGS) entry which is preliminary data.</text>
</comment>
<evidence type="ECO:0000313" key="4">
    <source>
        <dbReference type="Proteomes" id="UP000176897"/>
    </source>
</evidence>
<protein>
    <submittedName>
        <fullName evidence="3">Uncharacterized protein</fullName>
    </submittedName>
</protein>
<dbReference type="CDD" id="cd03801">
    <property type="entry name" value="GT4_PimA-like"/>
    <property type="match status" value="1"/>
</dbReference>
<dbReference type="InterPro" id="IPR050194">
    <property type="entry name" value="Glycosyltransferase_grp1"/>
</dbReference>
<feature type="domain" description="Glycosyltransferase subfamily 4-like N-terminal" evidence="2">
    <location>
        <begin position="14"/>
        <end position="188"/>
    </location>
</feature>
<sequence>MKIAYLTCVYPPYPGGIGVSAQNMAQEMAKRGHGVHVYTPHGGVKSQIPNPKSQTNSNYQNPKVHLLRPAVRWGNGAFLPQLLWKLRDFDIIHLLYPFYGVAELLPLIKKISRANIIVHHTMDAAYDGWLGHFFTWHTAKLMPRIFACADILFTLSEDFFRASSLAKVYQESDNAPPIGFVPNGVDTDLFHPAQELHTTSYLLPTILFVGGLDRAHYFKGVHVLLAALRMLQWGGVSFKCVIAGDGDLRKEYEAQAREADLLVTECWLGKHSVTDSHNTECFLGDTAAQHSVLGSGVTLAPGSVEFVGLVPHEKLPPYYQNAAICVVPSTAPIENFSITAAEAQACGIPVVVSDLPGVRLTIEDRVSGYLVRPGDPEDLATKIFYVLEDRARAEKMGEAGRARAVANFNMQVIGDKLQTIYENLRHP</sequence>
<dbReference type="Pfam" id="PF00534">
    <property type="entry name" value="Glycos_transf_1"/>
    <property type="match status" value="1"/>
</dbReference>
<dbReference type="Proteomes" id="UP000176897">
    <property type="component" value="Unassembled WGS sequence"/>
</dbReference>
<name>A0A1F7URI4_9BACT</name>
<proteinExistence type="predicted"/>
<evidence type="ECO:0000313" key="3">
    <source>
        <dbReference type="EMBL" id="OGL80913.1"/>
    </source>
</evidence>
<dbReference type="PANTHER" id="PTHR45947:SF3">
    <property type="entry name" value="SULFOQUINOVOSYL TRANSFERASE SQD2"/>
    <property type="match status" value="1"/>
</dbReference>
<dbReference type="EMBL" id="MGEJ01000012">
    <property type="protein sequence ID" value="OGL80913.1"/>
    <property type="molecule type" value="Genomic_DNA"/>
</dbReference>
<evidence type="ECO:0000259" key="1">
    <source>
        <dbReference type="Pfam" id="PF00534"/>
    </source>
</evidence>
<dbReference type="PANTHER" id="PTHR45947">
    <property type="entry name" value="SULFOQUINOVOSYL TRANSFERASE SQD2"/>
    <property type="match status" value="1"/>
</dbReference>
<accession>A0A1F7URI4</accession>
<gene>
    <name evidence="3" type="ORF">A3B21_03025</name>
</gene>
<evidence type="ECO:0000259" key="2">
    <source>
        <dbReference type="Pfam" id="PF13439"/>
    </source>
</evidence>
<feature type="domain" description="Glycosyl transferase family 1" evidence="1">
    <location>
        <begin position="302"/>
        <end position="402"/>
    </location>
</feature>
<dbReference type="STRING" id="1802401.A3B21_03025"/>
<dbReference type="InterPro" id="IPR028098">
    <property type="entry name" value="Glyco_trans_4-like_N"/>
</dbReference>
<dbReference type="GO" id="GO:0016757">
    <property type="term" value="F:glycosyltransferase activity"/>
    <property type="evidence" value="ECO:0007669"/>
    <property type="project" value="InterPro"/>
</dbReference>
<dbReference type="InterPro" id="IPR001296">
    <property type="entry name" value="Glyco_trans_1"/>
</dbReference>
<dbReference type="Pfam" id="PF13439">
    <property type="entry name" value="Glyco_transf_4"/>
    <property type="match status" value="1"/>
</dbReference>
<reference evidence="3 4" key="1">
    <citation type="journal article" date="2016" name="Nat. Commun.">
        <title>Thousands of microbial genomes shed light on interconnected biogeochemical processes in an aquifer system.</title>
        <authorList>
            <person name="Anantharaman K."/>
            <person name="Brown C.T."/>
            <person name="Hug L.A."/>
            <person name="Sharon I."/>
            <person name="Castelle C.J."/>
            <person name="Probst A.J."/>
            <person name="Thomas B.C."/>
            <person name="Singh A."/>
            <person name="Wilkins M.J."/>
            <person name="Karaoz U."/>
            <person name="Brodie E.L."/>
            <person name="Williams K.H."/>
            <person name="Hubbard S.S."/>
            <person name="Banfield J.F."/>
        </authorList>
    </citation>
    <scope>NUCLEOTIDE SEQUENCE [LARGE SCALE GENOMIC DNA]</scope>
</reference>